<dbReference type="InterPro" id="IPR013324">
    <property type="entry name" value="RNA_pol_sigma_r3/r4-like"/>
</dbReference>
<evidence type="ECO:0000256" key="3">
    <source>
        <dbReference type="ARBA" id="ARBA00023082"/>
    </source>
</evidence>
<dbReference type="SUPFAM" id="SSF88946">
    <property type="entry name" value="Sigma2 domain of RNA polymerase sigma factors"/>
    <property type="match status" value="1"/>
</dbReference>
<dbReference type="OrthoDB" id="9784272at2"/>
<dbReference type="Proteomes" id="UP000311605">
    <property type="component" value="Unassembled WGS sequence"/>
</dbReference>
<dbReference type="NCBIfam" id="NF009167">
    <property type="entry name" value="PRK12514.1"/>
    <property type="match status" value="1"/>
</dbReference>
<evidence type="ECO:0000259" key="6">
    <source>
        <dbReference type="Pfam" id="PF08281"/>
    </source>
</evidence>
<dbReference type="InterPro" id="IPR013249">
    <property type="entry name" value="RNA_pol_sigma70_r4_t2"/>
</dbReference>
<evidence type="ECO:0000313" key="7">
    <source>
        <dbReference type="EMBL" id="TNM66801.1"/>
    </source>
</evidence>
<comment type="similarity">
    <text evidence="1">Belongs to the sigma-70 factor family. ECF subfamily.</text>
</comment>
<evidence type="ECO:0000259" key="5">
    <source>
        <dbReference type="Pfam" id="PF04542"/>
    </source>
</evidence>
<dbReference type="Gene3D" id="1.10.1740.10">
    <property type="match status" value="1"/>
</dbReference>
<dbReference type="EMBL" id="VDMN01000001">
    <property type="protein sequence ID" value="TNM66801.1"/>
    <property type="molecule type" value="Genomic_DNA"/>
</dbReference>
<dbReference type="Pfam" id="PF04542">
    <property type="entry name" value="Sigma70_r2"/>
    <property type="match status" value="1"/>
</dbReference>
<accession>A0A5C4XU78</accession>
<proteinExistence type="inferred from homology"/>
<dbReference type="InterPro" id="IPR007627">
    <property type="entry name" value="RNA_pol_sigma70_r2"/>
</dbReference>
<dbReference type="NCBIfam" id="TIGR02937">
    <property type="entry name" value="sigma70-ECF"/>
    <property type="match status" value="1"/>
</dbReference>
<dbReference type="GO" id="GO:0003677">
    <property type="term" value="F:DNA binding"/>
    <property type="evidence" value="ECO:0007669"/>
    <property type="project" value="InterPro"/>
</dbReference>
<name>A0A5C4XU78_9HYPH</name>
<keyword evidence="4" id="KW-0804">Transcription</keyword>
<gene>
    <name evidence="7" type="ORF">FHP24_08735</name>
</gene>
<dbReference type="AlphaFoldDB" id="A0A5C4XU78"/>
<keyword evidence="3" id="KW-0731">Sigma factor</keyword>
<dbReference type="GO" id="GO:0016987">
    <property type="term" value="F:sigma factor activity"/>
    <property type="evidence" value="ECO:0007669"/>
    <property type="project" value="UniProtKB-KW"/>
</dbReference>
<evidence type="ECO:0000256" key="1">
    <source>
        <dbReference type="ARBA" id="ARBA00010641"/>
    </source>
</evidence>
<reference evidence="7 8" key="1">
    <citation type="submission" date="2019-06" db="EMBL/GenBank/DDBJ databases">
        <title>The draft genome of Rhizobium smilacinae PTYR-5.</title>
        <authorList>
            <person name="Liu L."/>
            <person name="Li L."/>
            <person name="Zhang X."/>
        </authorList>
    </citation>
    <scope>NUCLEOTIDE SEQUENCE [LARGE SCALE GENOMIC DNA]</scope>
    <source>
        <strain evidence="7 8">PTYR-5</strain>
    </source>
</reference>
<feature type="domain" description="RNA polymerase sigma factor 70 region 4 type 2" evidence="6">
    <location>
        <begin position="123"/>
        <end position="174"/>
    </location>
</feature>
<dbReference type="Pfam" id="PF08281">
    <property type="entry name" value="Sigma70_r4_2"/>
    <property type="match status" value="1"/>
</dbReference>
<dbReference type="InterPro" id="IPR014284">
    <property type="entry name" value="RNA_pol_sigma-70_dom"/>
</dbReference>
<dbReference type="SUPFAM" id="SSF88659">
    <property type="entry name" value="Sigma3 and sigma4 domains of RNA polymerase sigma factors"/>
    <property type="match status" value="1"/>
</dbReference>
<evidence type="ECO:0000313" key="8">
    <source>
        <dbReference type="Proteomes" id="UP000311605"/>
    </source>
</evidence>
<dbReference type="Gene3D" id="1.10.10.10">
    <property type="entry name" value="Winged helix-like DNA-binding domain superfamily/Winged helix DNA-binding domain"/>
    <property type="match status" value="1"/>
</dbReference>
<keyword evidence="8" id="KW-1185">Reference proteome</keyword>
<evidence type="ECO:0000256" key="2">
    <source>
        <dbReference type="ARBA" id="ARBA00023015"/>
    </source>
</evidence>
<dbReference type="PANTHER" id="PTHR43133:SF62">
    <property type="entry name" value="RNA POLYMERASE SIGMA FACTOR SIGZ"/>
    <property type="match status" value="1"/>
</dbReference>
<sequence length="180" mass="20284">MAPESDIAALVGRVALRDRAAFAELYSQVSPKLFSACLRILKDRGEAEDALQEVFVKIWQRSGRFAAAGNSVMAWLVTIARNHSIDVLRARRPTGESTDEDWQIADPAPGPENAAVMKWEGKRIDRCMEELDSDRAGAVRSAYVEGLTYQELAERHAVPINTMRTWLRRSLLKLRECLDR</sequence>
<dbReference type="GO" id="GO:0006352">
    <property type="term" value="P:DNA-templated transcription initiation"/>
    <property type="evidence" value="ECO:0007669"/>
    <property type="project" value="InterPro"/>
</dbReference>
<protein>
    <submittedName>
        <fullName evidence="7">Sigma-70 family RNA polymerase sigma factor</fullName>
    </submittedName>
</protein>
<evidence type="ECO:0000256" key="4">
    <source>
        <dbReference type="ARBA" id="ARBA00023163"/>
    </source>
</evidence>
<dbReference type="RefSeq" id="WP_139676197.1">
    <property type="nucleotide sequence ID" value="NZ_VDMN01000001.1"/>
</dbReference>
<dbReference type="InterPro" id="IPR039425">
    <property type="entry name" value="RNA_pol_sigma-70-like"/>
</dbReference>
<feature type="domain" description="RNA polymerase sigma-70 region 2" evidence="5">
    <location>
        <begin position="25"/>
        <end position="92"/>
    </location>
</feature>
<comment type="caution">
    <text evidence="7">The sequence shown here is derived from an EMBL/GenBank/DDBJ whole genome shotgun (WGS) entry which is preliminary data.</text>
</comment>
<dbReference type="InterPro" id="IPR036388">
    <property type="entry name" value="WH-like_DNA-bd_sf"/>
</dbReference>
<keyword evidence="2" id="KW-0805">Transcription regulation</keyword>
<dbReference type="PANTHER" id="PTHR43133">
    <property type="entry name" value="RNA POLYMERASE ECF-TYPE SIGMA FACTO"/>
    <property type="match status" value="1"/>
</dbReference>
<dbReference type="InterPro" id="IPR013325">
    <property type="entry name" value="RNA_pol_sigma_r2"/>
</dbReference>
<organism evidence="7 8">
    <name type="scientific">Aliirhizobium smilacinae</name>
    <dbReference type="NCBI Taxonomy" id="1395944"/>
    <lineage>
        <taxon>Bacteria</taxon>
        <taxon>Pseudomonadati</taxon>
        <taxon>Pseudomonadota</taxon>
        <taxon>Alphaproteobacteria</taxon>
        <taxon>Hyphomicrobiales</taxon>
        <taxon>Rhizobiaceae</taxon>
        <taxon>Aliirhizobium</taxon>
    </lineage>
</organism>